<dbReference type="EMBL" id="JBBNAF010000008">
    <property type="protein sequence ID" value="KAK9121051.1"/>
    <property type="molecule type" value="Genomic_DNA"/>
</dbReference>
<proteinExistence type="predicted"/>
<organism evidence="2 3">
    <name type="scientific">Stephania yunnanensis</name>
    <dbReference type="NCBI Taxonomy" id="152371"/>
    <lineage>
        <taxon>Eukaryota</taxon>
        <taxon>Viridiplantae</taxon>
        <taxon>Streptophyta</taxon>
        <taxon>Embryophyta</taxon>
        <taxon>Tracheophyta</taxon>
        <taxon>Spermatophyta</taxon>
        <taxon>Magnoliopsida</taxon>
        <taxon>Ranunculales</taxon>
        <taxon>Menispermaceae</taxon>
        <taxon>Menispermoideae</taxon>
        <taxon>Cissampelideae</taxon>
        <taxon>Stephania</taxon>
    </lineage>
</organism>
<dbReference type="Proteomes" id="UP001420932">
    <property type="component" value="Unassembled WGS sequence"/>
</dbReference>
<comment type="caution">
    <text evidence="2">The sequence shown here is derived from an EMBL/GenBank/DDBJ whole genome shotgun (WGS) entry which is preliminary data.</text>
</comment>
<evidence type="ECO:0000313" key="3">
    <source>
        <dbReference type="Proteomes" id="UP001420932"/>
    </source>
</evidence>
<protein>
    <submittedName>
        <fullName evidence="2">Uncharacterized protein</fullName>
    </submittedName>
</protein>
<reference evidence="2 3" key="1">
    <citation type="submission" date="2024-01" db="EMBL/GenBank/DDBJ databases">
        <title>Genome assemblies of Stephania.</title>
        <authorList>
            <person name="Yang L."/>
        </authorList>
    </citation>
    <scope>NUCLEOTIDE SEQUENCE [LARGE SCALE GENOMIC DNA]</scope>
    <source>
        <strain evidence="2">YNDBR</strain>
        <tissue evidence="2">Leaf</tissue>
    </source>
</reference>
<name>A0AAP0IV11_9MAGN</name>
<dbReference type="AlphaFoldDB" id="A0AAP0IV11"/>
<sequence length="95" mass="10816">MRLKKNGKKRGHVSAGHGHIGKHRKNLIHRIEFAFSNDLSIREEPDFLDITEVRILVDGLVDVEGVLHDEIRGIVHLYAKGNLLDIRHFDFAGLT</sequence>
<feature type="compositionally biased region" description="Basic residues" evidence="1">
    <location>
        <begin position="1"/>
        <end position="12"/>
    </location>
</feature>
<evidence type="ECO:0000256" key="1">
    <source>
        <dbReference type="SAM" id="MobiDB-lite"/>
    </source>
</evidence>
<evidence type="ECO:0000313" key="2">
    <source>
        <dbReference type="EMBL" id="KAK9121051.1"/>
    </source>
</evidence>
<gene>
    <name evidence="2" type="ORF">Syun_018668</name>
</gene>
<keyword evidence="3" id="KW-1185">Reference proteome</keyword>
<feature type="region of interest" description="Disordered" evidence="1">
    <location>
        <begin position="1"/>
        <end position="20"/>
    </location>
</feature>
<accession>A0AAP0IV11</accession>